<dbReference type="CDD" id="cd00448">
    <property type="entry name" value="YjgF_YER057c_UK114_family"/>
    <property type="match status" value="1"/>
</dbReference>
<dbReference type="Gene3D" id="3.30.1330.40">
    <property type="entry name" value="RutC-like"/>
    <property type="match status" value="1"/>
</dbReference>
<dbReference type="RefSeq" id="WP_283739488.1">
    <property type="nucleotide sequence ID" value="NZ_JASJEV010000002.1"/>
</dbReference>
<accession>A0ABT7ADP7</accession>
<dbReference type="EC" id="3.5.-.-" evidence="2"/>
<name>A0ABT7ADP7_9HYPH</name>
<dbReference type="SUPFAM" id="SSF55298">
    <property type="entry name" value="YjgF-like"/>
    <property type="match status" value="1"/>
</dbReference>
<dbReference type="GO" id="GO:0016787">
    <property type="term" value="F:hydrolase activity"/>
    <property type="evidence" value="ECO:0007669"/>
    <property type="project" value="UniProtKB-KW"/>
</dbReference>
<feature type="region of interest" description="Disordered" evidence="1">
    <location>
        <begin position="1"/>
        <end position="30"/>
    </location>
</feature>
<comment type="caution">
    <text evidence="2">The sequence shown here is derived from an EMBL/GenBank/DDBJ whole genome shotgun (WGS) entry which is preliminary data.</text>
</comment>
<sequence length="150" mass="16261">MLERTARAEADAAARAPRSPHATLLPPGWPQPRGYANGMAAKGRFVLTGGQVGWDREGRFPADFVAQVRQTLENIRAVLAAGGAGPEHLVRLTWYVCDMDAYRASLRAIGEVYRAVIGRHFPAMAVVEVSRLVEPDALVEIEATAVVPDE</sequence>
<organism evidence="2 3">
    <name type="scientific">Chelatococcus albus</name>
    <dbReference type="NCBI Taxonomy" id="3047466"/>
    <lineage>
        <taxon>Bacteria</taxon>
        <taxon>Pseudomonadati</taxon>
        <taxon>Pseudomonadota</taxon>
        <taxon>Alphaproteobacteria</taxon>
        <taxon>Hyphomicrobiales</taxon>
        <taxon>Chelatococcaceae</taxon>
        <taxon>Chelatococcus</taxon>
    </lineage>
</organism>
<dbReference type="InterPro" id="IPR035959">
    <property type="entry name" value="RutC-like_sf"/>
</dbReference>
<evidence type="ECO:0000256" key="1">
    <source>
        <dbReference type="SAM" id="MobiDB-lite"/>
    </source>
</evidence>
<gene>
    <name evidence="2" type="ORF">QNA08_04510</name>
</gene>
<protein>
    <submittedName>
        <fullName evidence="2">RidA family protein</fullName>
        <ecNumber evidence="2">3.5.-.-</ecNumber>
    </submittedName>
</protein>
<keyword evidence="3" id="KW-1185">Reference proteome</keyword>
<dbReference type="PANTHER" id="PTHR43857:SF1">
    <property type="entry name" value="YJGH FAMILY PROTEIN"/>
    <property type="match status" value="1"/>
</dbReference>
<dbReference type="InterPro" id="IPR006175">
    <property type="entry name" value="YjgF/YER057c/UK114"/>
</dbReference>
<keyword evidence="2" id="KW-0378">Hydrolase</keyword>
<dbReference type="PANTHER" id="PTHR43857">
    <property type="entry name" value="BLR7761 PROTEIN"/>
    <property type="match status" value="1"/>
</dbReference>
<dbReference type="Proteomes" id="UP001321492">
    <property type="component" value="Unassembled WGS sequence"/>
</dbReference>
<feature type="compositionally biased region" description="Basic and acidic residues" evidence="1">
    <location>
        <begin position="1"/>
        <end position="12"/>
    </location>
</feature>
<dbReference type="Pfam" id="PF01042">
    <property type="entry name" value="Ribonuc_L-PSP"/>
    <property type="match status" value="1"/>
</dbReference>
<evidence type="ECO:0000313" key="2">
    <source>
        <dbReference type="EMBL" id="MDJ1157500.1"/>
    </source>
</evidence>
<reference evidence="2 3" key="1">
    <citation type="submission" date="2023-05" db="EMBL/GenBank/DDBJ databases">
        <title>Chelatococcus sp. nov., a moderately thermophilic bacterium isolated from hot spring microbial mat.</title>
        <authorList>
            <person name="Hu C.-J."/>
            <person name="Li W.-J."/>
        </authorList>
    </citation>
    <scope>NUCLEOTIDE SEQUENCE [LARGE SCALE GENOMIC DNA]</scope>
    <source>
        <strain evidence="2 3">SYSU G07232</strain>
    </source>
</reference>
<proteinExistence type="predicted"/>
<evidence type="ECO:0000313" key="3">
    <source>
        <dbReference type="Proteomes" id="UP001321492"/>
    </source>
</evidence>
<dbReference type="EMBL" id="JASJEV010000002">
    <property type="protein sequence ID" value="MDJ1157500.1"/>
    <property type="molecule type" value="Genomic_DNA"/>
</dbReference>